<dbReference type="SUPFAM" id="SSF64484">
    <property type="entry name" value="beta and beta-prime subunits of DNA dependent RNA-polymerase"/>
    <property type="match status" value="1"/>
</dbReference>
<reference evidence="10" key="1">
    <citation type="submission" date="2020-04" db="EMBL/GenBank/DDBJ databases">
        <authorList>
            <person name="Alioto T."/>
            <person name="Alioto T."/>
            <person name="Gomez Garrido J."/>
        </authorList>
    </citation>
    <scope>NUCLEOTIDE SEQUENCE</scope>
    <source>
        <strain evidence="10">A484AB</strain>
    </source>
</reference>
<dbReference type="Proteomes" id="UP001152795">
    <property type="component" value="Unassembled WGS sequence"/>
</dbReference>
<sequence>MTHVTTDQEELPLIRLAYNMGVEDINLLCGEELTYPSVYTVFLNGNILGVIQNHLKFVRTFRILRRAGRVNEFDSIYVDETNRAIHMSSDGGRVCRPYIIVEKGRPKVTQKHMQDLDRGLRCFQDFLHDGLIEYLDVNEENDSLIAVYEKHISKDTTHLEIEPFTILGVCAGLIPYPHHNQSPRNTYQCAMGKQAMGTIGYNQRNRIDSLLYNLVYPQAPMVKTKTIDLIHFDELPA</sequence>
<dbReference type="Gene3D" id="3.90.1070.20">
    <property type="match status" value="1"/>
</dbReference>
<feature type="domain" description="RNA polymerase Rpb2" evidence="8">
    <location>
        <begin position="41"/>
        <end position="102"/>
    </location>
</feature>
<feature type="domain" description="RNA polymerase Rpb2" evidence="9">
    <location>
        <begin position="123"/>
        <end position="155"/>
    </location>
</feature>
<dbReference type="GO" id="GO:0006351">
    <property type="term" value="P:DNA-templated transcription"/>
    <property type="evidence" value="ECO:0007669"/>
    <property type="project" value="InterPro"/>
</dbReference>
<dbReference type="InterPro" id="IPR037033">
    <property type="entry name" value="DNA-dir_RNAP_su2_hyb_sf"/>
</dbReference>
<keyword evidence="4" id="KW-0808">Transferase</keyword>
<dbReference type="Pfam" id="PF00562">
    <property type="entry name" value="RNA_pol_Rpb2_6"/>
    <property type="match status" value="1"/>
</dbReference>
<evidence type="ECO:0000256" key="6">
    <source>
        <dbReference type="ARBA" id="ARBA00023163"/>
    </source>
</evidence>
<keyword evidence="11" id="KW-1185">Reference proteome</keyword>
<dbReference type="Gene3D" id="2.40.270.10">
    <property type="entry name" value="DNA-directed RNA polymerase, subunit 2, domain 6"/>
    <property type="match status" value="1"/>
</dbReference>
<keyword evidence="3 10" id="KW-0240">DNA-directed RNA polymerase</keyword>
<feature type="domain" description="DNA-directed RNA polymerase subunit 2 hybrid-binding" evidence="7">
    <location>
        <begin position="170"/>
        <end position="237"/>
    </location>
</feature>
<proteinExistence type="inferred from homology"/>
<evidence type="ECO:0000313" key="10">
    <source>
        <dbReference type="EMBL" id="CAB4035614.1"/>
    </source>
</evidence>
<dbReference type="AlphaFoldDB" id="A0A7D9LSD7"/>
<gene>
    <name evidence="10" type="ORF">PACLA_8A026161</name>
</gene>
<dbReference type="EMBL" id="CACRXK020021212">
    <property type="protein sequence ID" value="CAB4035614.1"/>
    <property type="molecule type" value="Genomic_DNA"/>
</dbReference>
<dbReference type="Gene3D" id="2.40.50.150">
    <property type="match status" value="1"/>
</dbReference>
<dbReference type="EC" id="2.7.7.6" evidence="2"/>
<comment type="similarity">
    <text evidence="1">Belongs to the RNA polymerase beta chain family.</text>
</comment>
<organism evidence="10 11">
    <name type="scientific">Paramuricea clavata</name>
    <name type="common">Red gorgonian</name>
    <name type="synonym">Violescent sea-whip</name>
    <dbReference type="NCBI Taxonomy" id="317549"/>
    <lineage>
        <taxon>Eukaryota</taxon>
        <taxon>Metazoa</taxon>
        <taxon>Cnidaria</taxon>
        <taxon>Anthozoa</taxon>
        <taxon>Octocorallia</taxon>
        <taxon>Malacalcyonacea</taxon>
        <taxon>Plexauridae</taxon>
        <taxon>Paramuricea</taxon>
    </lineage>
</organism>
<comment type="caution">
    <text evidence="10">The sequence shown here is derived from an EMBL/GenBank/DDBJ whole genome shotgun (WGS) entry which is preliminary data.</text>
</comment>
<protein>
    <recommendedName>
        <fullName evidence="2">DNA-directed RNA polymerase</fullName>
        <ecNumber evidence="2">2.7.7.6</ecNumber>
    </recommendedName>
</protein>
<feature type="non-terminal residue" evidence="10">
    <location>
        <position position="237"/>
    </location>
</feature>
<dbReference type="FunFam" id="2.40.270.10:FF:000022">
    <property type="match status" value="1"/>
</dbReference>
<evidence type="ECO:0000256" key="2">
    <source>
        <dbReference type="ARBA" id="ARBA00012418"/>
    </source>
</evidence>
<dbReference type="Pfam" id="PF04566">
    <property type="entry name" value="RNA_pol_Rpb2_4"/>
    <property type="match status" value="1"/>
</dbReference>
<evidence type="ECO:0000313" key="11">
    <source>
        <dbReference type="Proteomes" id="UP001152795"/>
    </source>
</evidence>
<dbReference type="FunFam" id="3.90.1070.20:FF:000002">
    <property type="entry name" value="DNA-directed RNA polymerase subunit beta"/>
    <property type="match status" value="1"/>
</dbReference>
<accession>A0A7D9LSD7</accession>
<dbReference type="GO" id="GO:0003899">
    <property type="term" value="F:DNA-directed RNA polymerase activity"/>
    <property type="evidence" value="ECO:0007669"/>
    <property type="project" value="UniProtKB-EC"/>
</dbReference>
<dbReference type="InterPro" id="IPR015712">
    <property type="entry name" value="DNA-dir_RNA_pol_su2"/>
</dbReference>
<evidence type="ECO:0000256" key="1">
    <source>
        <dbReference type="ARBA" id="ARBA00006835"/>
    </source>
</evidence>
<dbReference type="GO" id="GO:0000428">
    <property type="term" value="C:DNA-directed RNA polymerase complex"/>
    <property type="evidence" value="ECO:0007669"/>
    <property type="project" value="UniProtKB-KW"/>
</dbReference>
<dbReference type="InterPro" id="IPR007120">
    <property type="entry name" value="DNA-dir_RNAP_su2_dom"/>
</dbReference>
<dbReference type="InterPro" id="IPR014724">
    <property type="entry name" value="RNA_pol_RPB2_OB-fold"/>
</dbReference>
<evidence type="ECO:0000259" key="8">
    <source>
        <dbReference type="Pfam" id="PF04566"/>
    </source>
</evidence>
<dbReference type="InterPro" id="IPR007647">
    <property type="entry name" value="RNA_pol_Rpb2_5"/>
</dbReference>
<dbReference type="Pfam" id="PF04567">
    <property type="entry name" value="RNA_pol_Rpb2_5"/>
    <property type="match status" value="1"/>
</dbReference>
<dbReference type="GO" id="GO:0032549">
    <property type="term" value="F:ribonucleoside binding"/>
    <property type="evidence" value="ECO:0007669"/>
    <property type="project" value="InterPro"/>
</dbReference>
<evidence type="ECO:0000259" key="7">
    <source>
        <dbReference type="Pfam" id="PF00562"/>
    </source>
</evidence>
<evidence type="ECO:0000259" key="9">
    <source>
        <dbReference type="Pfam" id="PF04567"/>
    </source>
</evidence>
<keyword evidence="6" id="KW-0804">Transcription</keyword>
<keyword evidence="5" id="KW-0548">Nucleotidyltransferase</keyword>
<dbReference type="OrthoDB" id="10248617at2759"/>
<dbReference type="PANTHER" id="PTHR20856">
    <property type="entry name" value="DNA-DIRECTED RNA POLYMERASE I SUBUNIT 2"/>
    <property type="match status" value="1"/>
</dbReference>
<evidence type="ECO:0000256" key="4">
    <source>
        <dbReference type="ARBA" id="ARBA00022679"/>
    </source>
</evidence>
<dbReference type="GO" id="GO:0003677">
    <property type="term" value="F:DNA binding"/>
    <property type="evidence" value="ECO:0007669"/>
    <property type="project" value="InterPro"/>
</dbReference>
<evidence type="ECO:0000256" key="5">
    <source>
        <dbReference type="ARBA" id="ARBA00022695"/>
    </source>
</evidence>
<evidence type="ECO:0000256" key="3">
    <source>
        <dbReference type="ARBA" id="ARBA00022478"/>
    </source>
</evidence>
<dbReference type="InterPro" id="IPR007646">
    <property type="entry name" value="RNA_pol_Rpb2_4"/>
</dbReference>
<name>A0A7D9LSD7_PARCT</name>